<proteinExistence type="predicted"/>
<dbReference type="EMBL" id="FR824438">
    <property type="protein sequence ID" value="CCA26614.1"/>
    <property type="molecule type" value="Genomic_DNA"/>
</dbReference>
<feature type="region of interest" description="Disordered" evidence="1">
    <location>
        <begin position="160"/>
        <end position="219"/>
    </location>
</feature>
<evidence type="ECO:0000256" key="2">
    <source>
        <dbReference type="SAM" id="SignalP"/>
    </source>
</evidence>
<evidence type="ECO:0000256" key="1">
    <source>
        <dbReference type="SAM" id="MobiDB-lite"/>
    </source>
</evidence>
<sequence>MRMKKLFQSRCKFPFVMIMTHLLAQWTTLSQIVACVHDTRELQVATSKPRPIAKWDGFGPSQLDPVIEHVDEDTGGYMQTRGRSDLLDHSGSMMTLKSKKGDDTFISKENDNTFTTKKDDQTRTSTSPVKPPKKKSFSKRLSQKSKSWVKGALNWFRGSSNRKAAEPLQGIRTGSPPGGDVRDTTDLSSSHESKARLIRSANGRRRGDLANVADIAPQA</sequence>
<feature type="chain" id="PRO_5007655476" evidence="2">
    <location>
        <begin position="35"/>
        <end position="219"/>
    </location>
</feature>
<feature type="region of interest" description="Disordered" evidence="1">
    <location>
        <begin position="98"/>
        <end position="145"/>
    </location>
</feature>
<gene>
    <name evidence="3" type="primary">AlNc14C119G6627</name>
    <name evidence="4" type="synonym">AlNc14C395G11318</name>
    <name evidence="3" type="ORF">ALNC14_074860</name>
    <name evidence="4" type="ORF">ALNC14_127580</name>
</gene>
<accession>F0WJ96</accession>
<evidence type="ECO:0000313" key="3">
    <source>
        <dbReference type="EMBL" id="CCA21343.1"/>
    </source>
</evidence>
<reference evidence="3" key="1">
    <citation type="journal article" date="2011" name="PLoS Biol.">
        <title>Gene gain and loss during evolution of obligate parasitism in the white rust pathogen of Arabidopsis thaliana.</title>
        <authorList>
            <person name="Kemen E."/>
            <person name="Gardiner A."/>
            <person name="Schultz-Larsen T."/>
            <person name="Kemen A.C."/>
            <person name="Balmuth A.L."/>
            <person name="Robert-Seilaniantz A."/>
            <person name="Bailey K."/>
            <person name="Holub E."/>
            <person name="Studholme D.J."/>
            <person name="Maclean D."/>
            <person name="Jones J.D."/>
        </authorList>
    </citation>
    <scope>NUCLEOTIDE SEQUENCE</scope>
</reference>
<protein>
    <submittedName>
        <fullName evidence="3">AlNc14C119G6627 protein</fullName>
    </submittedName>
    <submittedName>
        <fullName evidence="4">AlNc14C395G11318 protein</fullName>
    </submittedName>
</protein>
<reference evidence="3" key="2">
    <citation type="submission" date="2011-02" db="EMBL/GenBank/DDBJ databases">
        <authorList>
            <person name="MacLean D."/>
        </authorList>
    </citation>
    <scope>NUCLEOTIDE SEQUENCE</scope>
</reference>
<dbReference type="HOGENOM" id="CLU_1263519_0_0_1"/>
<evidence type="ECO:0000313" key="4">
    <source>
        <dbReference type="EMBL" id="CCA26614.1"/>
    </source>
</evidence>
<keyword evidence="2" id="KW-0732">Signal</keyword>
<feature type="compositionally biased region" description="Basic residues" evidence="1">
    <location>
        <begin position="131"/>
        <end position="143"/>
    </location>
</feature>
<dbReference type="AlphaFoldDB" id="F0WJ96"/>
<feature type="compositionally biased region" description="Basic and acidic residues" evidence="1">
    <location>
        <begin position="180"/>
        <end position="195"/>
    </location>
</feature>
<feature type="signal peptide" evidence="2">
    <location>
        <begin position="1"/>
        <end position="34"/>
    </location>
</feature>
<name>F0WJ96_9STRA</name>
<dbReference type="EMBL" id="FR824164">
    <property type="protein sequence ID" value="CCA21343.1"/>
    <property type="molecule type" value="Genomic_DNA"/>
</dbReference>
<feature type="compositionally biased region" description="Basic and acidic residues" evidence="1">
    <location>
        <begin position="99"/>
        <end position="122"/>
    </location>
</feature>
<organism evidence="3">
    <name type="scientific">Albugo laibachii Nc14</name>
    <dbReference type="NCBI Taxonomy" id="890382"/>
    <lineage>
        <taxon>Eukaryota</taxon>
        <taxon>Sar</taxon>
        <taxon>Stramenopiles</taxon>
        <taxon>Oomycota</taxon>
        <taxon>Peronosporomycetes</taxon>
        <taxon>Albuginales</taxon>
        <taxon>Albuginaceae</taxon>
        <taxon>Albugo</taxon>
    </lineage>
</organism>